<organism evidence="1">
    <name type="scientific">Cladocopium goreaui</name>
    <dbReference type="NCBI Taxonomy" id="2562237"/>
    <lineage>
        <taxon>Eukaryota</taxon>
        <taxon>Sar</taxon>
        <taxon>Alveolata</taxon>
        <taxon>Dinophyceae</taxon>
        <taxon>Suessiales</taxon>
        <taxon>Symbiodiniaceae</taxon>
        <taxon>Cladocopium</taxon>
    </lineage>
</organism>
<protein>
    <submittedName>
        <fullName evidence="3">Ubiquitinyl hydrolase 1</fullName>
    </submittedName>
</protein>
<reference evidence="2" key="2">
    <citation type="submission" date="2024-04" db="EMBL/GenBank/DDBJ databases">
        <authorList>
            <person name="Chen Y."/>
            <person name="Shah S."/>
            <person name="Dougan E. K."/>
            <person name="Thang M."/>
            <person name="Chan C."/>
        </authorList>
    </citation>
    <scope>NUCLEOTIDE SEQUENCE [LARGE SCALE GENOMIC DNA]</scope>
</reference>
<proteinExistence type="predicted"/>
<dbReference type="EMBL" id="CAMXCT010000602">
    <property type="protein sequence ID" value="CAI3980990.1"/>
    <property type="molecule type" value="Genomic_DNA"/>
</dbReference>
<gene>
    <name evidence="1" type="ORF">C1SCF055_LOCUS8827</name>
</gene>
<comment type="caution">
    <text evidence="1">The sequence shown here is derived from an EMBL/GenBank/DDBJ whole genome shotgun (WGS) entry which is preliminary data.</text>
</comment>
<sequence>MSGFLLMPTTELENGHIANSLLFLQLLLKKAIERGQGIEARLSRLSELLAKSVTAAQQVLRAQKPSELLVLLQNWTALLEQLGPQEQLLVPGGWRGSSTNWVVFLVERTSEDFYSFSVCNRGPTAAQYHPSKFLADGAYGQKLKILATLTLEDVPKTRLCDPGFWALAFGQWVPNATEYHRAEVLYDVLLPWLAGVSTGRLTERLAECRSDGAWRTPCRLVRLGTIGDGDHLGMVYDGVNPTATIGWPSNCLVMSGWWTRDPDGRSEASGFAAKSSQNLRSIEHFVHEELVGGSEPLSCLMIRYNSLLSWQLRIFETLI</sequence>
<evidence type="ECO:0000313" key="1">
    <source>
        <dbReference type="EMBL" id="CAI3980990.1"/>
    </source>
</evidence>
<dbReference type="GO" id="GO:0016787">
    <property type="term" value="F:hydrolase activity"/>
    <property type="evidence" value="ECO:0007669"/>
    <property type="project" value="UniProtKB-KW"/>
</dbReference>
<dbReference type="OrthoDB" id="2684236at2759"/>
<evidence type="ECO:0000313" key="2">
    <source>
        <dbReference type="EMBL" id="CAL1134365.1"/>
    </source>
</evidence>
<dbReference type="AlphaFoldDB" id="A0A9P1FNM0"/>
<dbReference type="EMBL" id="CAMXCT020000602">
    <property type="protein sequence ID" value="CAL1134365.1"/>
    <property type="molecule type" value="Genomic_DNA"/>
</dbReference>
<evidence type="ECO:0000313" key="4">
    <source>
        <dbReference type="Proteomes" id="UP001152797"/>
    </source>
</evidence>
<keyword evidence="4" id="KW-1185">Reference proteome</keyword>
<dbReference type="EMBL" id="CAMXCT030000602">
    <property type="protein sequence ID" value="CAL4768302.1"/>
    <property type="molecule type" value="Genomic_DNA"/>
</dbReference>
<dbReference type="Proteomes" id="UP001152797">
    <property type="component" value="Unassembled WGS sequence"/>
</dbReference>
<keyword evidence="3" id="KW-0378">Hydrolase</keyword>
<name>A0A9P1FNM0_9DINO</name>
<evidence type="ECO:0000313" key="3">
    <source>
        <dbReference type="EMBL" id="CAL4768302.1"/>
    </source>
</evidence>
<reference evidence="1" key="1">
    <citation type="submission" date="2022-10" db="EMBL/GenBank/DDBJ databases">
        <authorList>
            <person name="Chen Y."/>
            <person name="Dougan E. K."/>
            <person name="Chan C."/>
            <person name="Rhodes N."/>
            <person name="Thang M."/>
        </authorList>
    </citation>
    <scope>NUCLEOTIDE SEQUENCE</scope>
</reference>
<accession>A0A9P1FNM0</accession>